<dbReference type="PANTHER" id="PTHR42085">
    <property type="entry name" value="F-BOX DOMAIN-CONTAINING PROTEIN"/>
    <property type="match status" value="1"/>
</dbReference>
<accession>A0A6A5ZQ81</accession>
<name>A0A6A5ZQ81_9PLEO</name>
<feature type="compositionally biased region" description="Polar residues" evidence="1">
    <location>
        <begin position="59"/>
        <end position="70"/>
    </location>
</feature>
<evidence type="ECO:0000256" key="1">
    <source>
        <dbReference type="SAM" id="MobiDB-lite"/>
    </source>
</evidence>
<dbReference type="InterPro" id="IPR038883">
    <property type="entry name" value="AN11006-like"/>
</dbReference>
<evidence type="ECO:0000313" key="3">
    <source>
        <dbReference type="Proteomes" id="UP000799770"/>
    </source>
</evidence>
<protein>
    <submittedName>
        <fullName evidence="2">Uncharacterized protein</fullName>
    </submittedName>
</protein>
<evidence type="ECO:0000313" key="2">
    <source>
        <dbReference type="EMBL" id="KAF2121144.1"/>
    </source>
</evidence>
<dbReference type="Proteomes" id="UP000799770">
    <property type="component" value="Unassembled WGS sequence"/>
</dbReference>
<gene>
    <name evidence="2" type="ORF">BDV96DRAFT_594375</name>
</gene>
<feature type="region of interest" description="Disordered" evidence="1">
    <location>
        <begin position="59"/>
        <end position="78"/>
    </location>
</feature>
<reference evidence="2" key="1">
    <citation type="journal article" date="2020" name="Stud. Mycol.">
        <title>101 Dothideomycetes genomes: a test case for predicting lifestyles and emergence of pathogens.</title>
        <authorList>
            <person name="Haridas S."/>
            <person name="Albert R."/>
            <person name="Binder M."/>
            <person name="Bloem J."/>
            <person name="Labutti K."/>
            <person name="Salamov A."/>
            <person name="Andreopoulos B."/>
            <person name="Baker S."/>
            <person name="Barry K."/>
            <person name="Bills G."/>
            <person name="Bluhm B."/>
            <person name="Cannon C."/>
            <person name="Castanera R."/>
            <person name="Culley D."/>
            <person name="Daum C."/>
            <person name="Ezra D."/>
            <person name="Gonzalez J."/>
            <person name="Henrissat B."/>
            <person name="Kuo A."/>
            <person name="Liang C."/>
            <person name="Lipzen A."/>
            <person name="Lutzoni F."/>
            <person name="Magnuson J."/>
            <person name="Mondo S."/>
            <person name="Nolan M."/>
            <person name="Ohm R."/>
            <person name="Pangilinan J."/>
            <person name="Park H.-J."/>
            <person name="Ramirez L."/>
            <person name="Alfaro M."/>
            <person name="Sun H."/>
            <person name="Tritt A."/>
            <person name="Yoshinaga Y."/>
            <person name="Zwiers L.-H."/>
            <person name="Turgeon B."/>
            <person name="Goodwin S."/>
            <person name="Spatafora J."/>
            <person name="Crous P."/>
            <person name="Grigoriev I."/>
        </authorList>
    </citation>
    <scope>NUCLEOTIDE SEQUENCE</scope>
    <source>
        <strain evidence="2">CBS 627.86</strain>
    </source>
</reference>
<organism evidence="2 3">
    <name type="scientific">Lophiotrema nucula</name>
    <dbReference type="NCBI Taxonomy" id="690887"/>
    <lineage>
        <taxon>Eukaryota</taxon>
        <taxon>Fungi</taxon>
        <taxon>Dikarya</taxon>
        <taxon>Ascomycota</taxon>
        <taxon>Pezizomycotina</taxon>
        <taxon>Dothideomycetes</taxon>
        <taxon>Pleosporomycetidae</taxon>
        <taxon>Pleosporales</taxon>
        <taxon>Lophiotremataceae</taxon>
        <taxon>Lophiotrema</taxon>
    </lineage>
</organism>
<dbReference type="PANTHER" id="PTHR42085:SF1">
    <property type="entry name" value="F-BOX DOMAIN-CONTAINING PROTEIN"/>
    <property type="match status" value="1"/>
</dbReference>
<dbReference type="OrthoDB" id="62952at2759"/>
<keyword evidence="3" id="KW-1185">Reference proteome</keyword>
<dbReference type="EMBL" id="ML977312">
    <property type="protein sequence ID" value="KAF2121144.1"/>
    <property type="molecule type" value="Genomic_DNA"/>
</dbReference>
<sequence length="322" mass="36662">MSTVTIINSASRAGTNLFTAIANFFCLQSDIEHIPTIVPSPPNRTRKAGPVYPRTEYRCSNNQKTSSTPRQLAKSETADETRAGFLDLPAELRNDVYTKLLVVNGPVRLTATAPSKTTKVPGLLLLRVCKQIKDEAASVFYAANSFYVQLEKELSVLSKGRLSKGRMAEDDIKHLHLPGSPPDDSCQRGCVGRVFFPAPEYHIFMTRLTIDVKVCLHWRELQERGVRQVPNKCYMDLTISAKELHQMFFEAYEKMRLLWEEKDTEWEGMLLSQDHSFYAGRILNFTISFHEAEEEEVAKSRVWMLRRKSTETAPSLDRGMHD</sequence>
<proteinExistence type="predicted"/>
<dbReference type="AlphaFoldDB" id="A0A6A5ZQ81"/>